<organism evidence="6 7">
    <name type="scientific">Succinivibrio faecicola</name>
    <dbReference type="NCBI Taxonomy" id="2820300"/>
    <lineage>
        <taxon>Bacteria</taxon>
        <taxon>Pseudomonadati</taxon>
        <taxon>Pseudomonadota</taxon>
        <taxon>Gammaproteobacteria</taxon>
        <taxon>Aeromonadales</taxon>
        <taxon>Succinivibrionaceae</taxon>
        <taxon>Succinivibrio</taxon>
    </lineage>
</organism>
<dbReference type="NCBIfam" id="TIGR02195">
    <property type="entry name" value="heptsyl_trn_II"/>
    <property type="match status" value="1"/>
</dbReference>
<evidence type="ECO:0000256" key="3">
    <source>
        <dbReference type="ARBA" id="ARBA00043995"/>
    </source>
</evidence>
<dbReference type="Proteomes" id="UP000731465">
    <property type="component" value="Unassembled WGS sequence"/>
</dbReference>
<dbReference type="Gene3D" id="3.40.50.2000">
    <property type="entry name" value="Glycogen Phosphorylase B"/>
    <property type="match status" value="2"/>
</dbReference>
<dbReference type="CDD" id="cd03789">
    <property type="entry name" value="GT9_LPS_heptosyltransferase"/>
    <property type="match status" value="1"/>
</dbReference>
<comment type="caution">
    <text evidence="6">The sequence shown here is derived from an EMBL/GenBank/DDBJ whole genome shotgun (WGS) entry which is preliminary data.</text>
</comment>
<dbReference type="RefSeq" id="WP_219938042.1">
    <property type="nucleotide sequence ID" value="NZ_JAGFNY010000031.1"/>
</dbReference>
<gene>
    <name evidence="6" type="primary">waaF</name>
    <name evidence="6" type="ORF">J5V48_07915</name>
</gene>
<dbReference type="PANTHER" id="PTHR30160">
    <property type="entry name" value="TETRAACYLDISACCHARIDE 4'-KINASE-RELATED"/>
    <property type="match status" value="1"/>
</dbReference>
<keyword evidence="7" id="KW-1185">Reference proteome</keyword>
<reference evidence="6 7" key="1">
    <citation type="submission" date="2021-03" db="EMBL/GenBank/DDBJ databases">
        <title>Succinivibrio sp. nov. isolated from feces of cow.</title>
        <authorList>
            <person name="Choi J.-Y."/>
        </authorList>
    </citation>
    <scope>NUCLEOTIDE SEQUENCE [LARGE SCALE GENOMIC DNA]</scope>
    <source>
        <strain evidence="6 7">AGMB01872</strain>
    </source>
</reference>
<keyword evidence="2" id="KW-0808">Transferase</keyword>
<evidence type="ECO:0000256" key="2">
    <source>
        <dbReference type="ARBA" id="ARBA00022679"/>
    </source>
</evidence>
<accession>A0ABS7DHP9</accession>
<keyword evidence="1" id="KW-0328">Glycosyltransferase</keyword>
<evidence type="ECO:0000313" key="6">
    <source>
        <dbReference type="EMBL" id="MBW7570817.1"/>
    </source>
</evidence>
<dbReference type="InterPro" id="IPR051199">
    <property type="entry name" value="LPS_LOS_Heptosyltrfase"/>
</dbReference>
<evidence type="ECO:0000256" key="5">
    <source>
        <dbReference type="ARBA" id="ARBA00047503"/>
    </source>
</evidence>
<dbReference type="SUPFAM" id="SSF53756">
    <property type="entry name" value="UDP-Glycosyltransferase/glycogen phosphorylase"/>
    <property type="match status" value="1"/>
</dbReference>
<sequence length="351" mass="39498">MNKKLSNKYLIIAPSWLGDLIMSQSLLKELKKQDPNCTIDVYAPKYTMPILDRMEEISGKLINPFDHGTFDLKERFKEGRKLAKNNYDTVIVLPNSLKSALIALFSKVKDRRGFKGESRYFILNNMRCNKNDFPLMVQRYVALAFDKNIVKTAKDLPKFAYPKLTVNKPDEEKIKELGLDFSRPALVLGCGANYGPAKLWPVEYFAKISSLWIKQGGSVIGLGSKKDIPTVQQIFSNIEDEYKPFFTDIAGKTNLTEALDIVGQCTAAVCNDSGLMHTVAAADIPQVCIFGSTSTNYTPPLSDKAICVESDEPCHPCFNRTCKYGHYNCLKKIAPEYVFEKLMSLLDKKRG</sequence>
<evidence type="ECO:0000256" key="1">
    <source>
        <dbReference type="ARBA" id="ARBA00022676"/>
    </source>
</evidence>
<evidence type="ECO:0000256" key="4">
    <source>
        <dbReference type="ARBA" id="ARBA00044042"/>
    </source>
</evidence>
<dbReference type="Pfam" id="PF01075">
    <property type="entry name" value="Glyco_transf_9"/>
    <property type="match status" value="1"/>
</dbReference>
<dbReference type="InterPro" id="IPR002201">
    <property type="entry name" value="Glyco_trans_9"/>
</dbReference>
<dbReference type="EMBL" id="JAGFNY010000031">
    <property type="protein sequence ID" value="MBW7570817.1"/>
    <property type="molecule type" value="Genomic_DNA"/>
</dbReference>
<dbReference type="EC" id="2.4.99.24" evidence="4"/>
<dbReference type="InterPro" id="IPR011910">
    <property type="entry name" value="RfaF"/>
</dbReference>
<protein>
    <recommendedName>
        <fullName evidence="4">lipopolysaccharide heptosyltransferase II</fullName>
        <ecNumber evidence="4">2.4.99.24</ecNumber>
    </recommendedName>
</protein>
<evidence type="ECO:0000313" key="7">
    <source>
        <dbReference type="Proteomes" id="UP000731465"/>
    </source>
</evidence>
<name>A0ABS7DHP9_9GAMM</name>
<comment type="catalytic activity">
    <reaction evidence="5">
        <text>an L-alpha-D-Hep-(1-&gt;5)-[alpha-Kdo-(2-&gt;4)]-alpha-Kdo-(2-&gt;6)-lipid A + ADP-L-glycero-beta-D-manno-heptose = an L-alpha-D-Hep-(1-&gt;3)-L-alpha-D-Hep-(1-&gt;5)-[alpha-Kdo-(2-&gt;4)]-alpha-Kdo-(2-&gt;6)-lipid A + ADP + H(+)</text>
        <dbReference type="Rhea" id="RHEA:74071"/>
        <dbReference type="ChEBI" id="CHEBI:15378"/>
        <dbReference type="ChEBI" id="CHEBI:61506"/>
        <dbReference type="ChEBI" id="CHEBI:193068"/>
        <dbReference type="ChEBI" id="CHEBI:193069"/>
        <dbReference type="ChEBI" id="CHEBI:456216"/>
        <dbReference type="EC" id="2.4.99.24"/>
    </reaction>
</comment>
<dbReference type="PANTHER" id="PTHR30160:SF7">
    <property type="entry name" value="ADP-HEPTOSE--LPS HEPTOSYLTRANSFERASE 2"/>
    <property type="match status" value="1"/>
</dbReference>
<comment type="similarity">
    <text evidence="3">Belongs to the glycosyltransferase 9 family.</text>
</comment>
<proteinExistence type="inferred from homology"/>